<proteinExistence type="predicted"/>
<dbReference type="EMBL" id="JARQWQ010000174">
    <property type="protein sequence ID" value="KAK2547636.1"/>
    <property type="molecule type" value="Genomic_DNA"/>
</dbReference>
<reference evidence="2" key="1">
    <citation type="journal article" date="2023" name="G3 (Bethesda)">
        <title>Whole genome assembly and annotation of the endangered Caribbean coral Acropora cervicornis.</title>
        <authorList>
            <person name="Selwyn J.D."/>
            <person name="Vollmer S.V."/>
        </authorList>
    </citation>
    <scope>NUCLEOTIDE SEQUENCE</scope>
    <source>
        <strain evidence="2">K2</strain>
    </source>
</reference>
<dbReference type="InterPro" id="IPR053164">
    <property type="entry name" value="IS1016-like_transposase"/>
</dbReference>
<dbReference type="PANTHER" id="PTHR47163">
    <property type="entry name" value="DDE_TNP_IS1595 DOMAIN-CONTAINING PROTEIN"/>
    <property type="match status" value="1"/>
</dbReference>
<organism evidence="2 3">
    <name type="scientific">Acropora cervicornis</name>
    <name type="common">Staghorn coral</name>
    <dbReference type="NCBI Taxonomy" id="6130"/>
    <lineage>
        <taxon>Eukaryota</taxon>
        <taxon>Metazoa</taxon>
        <taxon>Cnidaria</taxon>
        <taxon>Anthozoa</taxon>
        <taxon>Hexacorallia</taxon>
        <taxon>Scleractinia</taxon>
        <taxon>Astrocoeniina</taxon>
        <taxon>Acroporidae</taxon>
        <taxon>Acropora</taxon>
    </lineage>
</organism>
<evidence type="ECO:0000313" key="2">
    <source>
        <dbReference type="EMBL" id="KAK2547636.1"/>
    </source>
</evidence>
<keyword evidence="3" id="KW-1185">Reference proteome</keyword>
<sequence>MEKGLKEKLQKLFNVPDAVYPTAASPVDEAVGTVSVAAGASTAVTEALSAEDRHTPAAAGCGLDWETLAIGPLGFTSHNFDEDPLVYKSLVPVFLSSSKKCQQATDDTLVFLEYGVESNVILYMANRGRRALGENWVFGVVCTAYSPARGYFGVVDRRDRDTLMPILQRVLLPGTEVHSDDWGAYFNMPAHAPNVQTHRVVVHAANFVDPVTGVHTQEVKSAWARLKYKVKMRKGVRHYDLQSFLNEHMWRDWRGENDVFTNFLQVLSRNKECQEMILITQLTQDITPNALKLYVLCDQTETINEYFTNIPQVLSVDIPTVDPQLETRKWGHHKASFSTYSDTKKFIKSFSIDKSVILYSSVLAAVVMNNVQNFARVPYGGKISLTCKTILFSKPDQVISFRIGGKLNKSKIGYFGYAVSSDMSTNN</sequence>
<dbReference type="InterPro" id="IPR024445">
    <property type="entry name" value="Tnp_ISXO2-like"/>
</dbReference>
<dbReference type="Pfam" id="PF12762">
    <property type="entry name" value="DDE_Tnp_IS1595"/>
    <property type="match status" value="1"/>
</dbReference>
<evidence type="ECO:0000259" key="1">
    <source>
        <dbReference type="SMART" id="SM01126"/>
    </source>
</evidence>
<name>A0AAD9URW0_ACRCE</name>
<reference evidence="2" key="2">
    <citation type="journal article" date="2023" name="Science">
        <title>Genomic signatures of disease resistance in endangered staghorn corals.</title>
        <authorList>
            <person name="Vollmer S.V."/>
            <person name="Selwyn J.D."/>
            <person name="Despard B.A."/>
            <person name="Roesel C.L."/>
        </authorList>
    </citation>
    <scope>NUCLEOTIDE SEQUENCE</scope>
    <source>
        <strain evidence="2">K2</strain>
    </source>
</reference>
<gene>
    <name evidence="2" type="ORF">P5673_032332</name>
</gene>
<dbReference type="Proteomes" id="UP001249851">
    <property type="component" value="Unassembled WGS sequence"/>
</dbReference>
<dbReference type="SMART" id="SM01126">
    <property type="entry name" value="DDE_Tnp_IS1595"/>
    <property type="match status" value="1"/>
</dbReference>
<dbReference type="AlphaFoldDB" id="A0AAD9URW0"/>
<protein>
    <recommendedName>
        <fullName evidence="1">ISXO2-like transposase domain-containing protein</fullName>
    </recommendedName>
</protein>
<feature type="domain" description="ISXO2-like transposase" evidence="1">
    <location>
        <begin position="123"/>
        <end position="253"/>
    </location>
</feature>
<comment type="caution">
    <text evidence="2">The sequence shown here is derived from an EMBL/GenBank/DDBJ whole genome shotgun (WGS) entry which is preliminary data.</text>
</comment>
<evidence type="ECO:0000313" key="3">
    <source>
        <dbReference type="Proteomes" id="UP001249851"/>
    </source>
</evidence>
<accession>A0AAD9URW0</accession>
<dbReference type="PANTHER" id="PTHR47163:SF2">
    <property type="entry name" value="SI:DKEY-17M8.2"/>
    <property type="match status" value="1"/>
</dbReference>